<organism evidence="3 4">
    <name type="scientific">Pseudomonas cichorii</name>
    <dbReference type="NCBI Taxonomy" id="36746"/>
    <lineage>
        <taxon>Bacteria</taxon>
        <taxon>Pseudomonadati</taxon>
        <taxon>Pseudomonadota</taxon>
        <taxon>Gammaproteobacteria</taxon>
        <taxon>Pseudomonadales</taxon>
        <taxon>Pseudomonadaceae</taxon>
        <taxon>Pseudomonas</taxon>
    </lineage>
</organism>
<reference evidence="3 4" key="1">
    <citation type="submission" date="2018-08" db="EMBL/GenBank/DDBJ databases">
        <title>Recombination of ecologically and evolutionarily significant loci maintains genetic cohesion in the Pseudomonas syringae species complex.</title>
        <authorList>
            <person name="Dillon M."/>
            <person name="Thakur S."/>
            <person name="Almeida R.N.D."/>
            <person name="Weir B.S."/>
            <person name="Guttman D.S."/>
        </authorList>
    </citation>
    <scope>NUCLEOTIDE SEQUENCE [LARGE SCALE GENOMIC DNA]</scope>
    <source>
        <strain evidence="3 4">ICMP 3353</strain>
    </source>
</reference>
<keyword evidence="2" id="KW-1133">Transmembrane helix</keyword>
<feature type="region of interest" description="Disordered" evidence="1">
    <location>
        <begin position="129"/>
        <end position="173"/>
    </location>
</feature>
<evidence type="ECO:0000256" key="2">
    <source>
        <dbReference type="SAM" id="Phobius"/>
    </source>
</evidence>
<comment type="caution">
    <text evidence="3">The sequence shown here is derived from an EMBL/GenBank/DDBJ whole genome shotgun (WGS) entry which is preliminary data.</text>
</comment>
<keyword evidence="2" id="KW-0472">Membrane</keyword>
<proteinExistence type="predicted"/>
<evidence type="ECO:0000313" key="4">
    <source>
        <dbReference type="Proteomes" id="UP000277236"/>
    </source>
</evidence>
<accession>A0A3M4M8Q4</accession>
<keyword evidence="2" id="KW-0812">Transmembrane</keyword>
<gene>
    <name evidence="3" type="ORF">ALQ04_03425</name>
</gene>
<evidence type="ECO:0000313" key="3">
    <source>
        <dbReference type="EMBL" id="RMQ49541.1"/>
    </source>
</evidence>
<dbReference type="EMBL" id="RBRE01000016">
    <property type="protein sequence ID" value="RMQ49541.1"/>
    <property type="molecule type" value="Genomic_DNA"/>
</dbReference>
<feature type="transmembrane region" description="Helical" evidence="2">
    <location>
        <begin position="96"/>
        <end position="120"/>
    </location>
</feature>
<sequence>MKSRYHKRLFTCLTTDDMTENDYLIGWGLYAFAALGCLLVWFLMTGWMWRYLKEPLRVLVAVLLFTPTIVDPAKELFAPAVAVTALDLLFKVGSNVWSAIIDLATYGMFAFVAYLVFVLVRWPIEKNRKTSQPAPVAEPEEADDEPFARDERYARKPAAPTGTASRGRVEPRL</sequence>
<name>A0A3M4M8Q4_PSECI</name>
<evidence type="ECO:0000256" key="1">
    <source>
        <dbReference type="SAM" id="MobiDB-lite"/>
    </source>
</evidence>
<feature type="transmembrane region" description="Helical" evidence="2">
    <location>
        <begin position="24"/>
        <end position="44"/>
    </location>
</feature>
<dbReference type="Proteomes" id="UP000277236">
    <property type="component" value="Unassembled WGS sequence"/>
</dbReference>
<protein>
    <submittedName>
        <fullName evidence="3">Uncharacterized protein</fullName>
    </submittedName>
</protein>
<dbReference type="AlphaFoldDB" id="A0A3M4M8Q4"/>